<evidence type="ECO:0000313" key="2">
    <source>
        <dbReference type="Proteomes" id="UP001454036"/>
    </source>
</evidence>
<comment type="caution">
    <text evidence="1">The sequence shown here is derived from an EMBL/GenBank/DDBJ whole genome shotgun (WGS) entry which is preliminary data.</text>
</comment>
<reference evidence="1 2" key="1">
    <citation type="submission" date="2024-01" db="EMBL/GenBank/DDBJ databases">
        <title>The complete chloroplast genome sequence of Lithospermum erythrorhizon: insights into the phylogenetic relationship among Boraginaceae species and the maternal lineages of purple gromwells.</title>
        <authorList>
            <person name="Okada T."/>
            <person name="Watanabe K."/>
        </authorList>
    </citation>
    <scope>NUCLEOTIDE SEQUENCE [LARGE SCALE GENOMIC DNA]</scope>
</reference>
<accession>A0AAV3QWH9</accession>
<proteinExistence type="predicted"/>
<dbReference type="Proteomes" id="UP001454036">
    <property type="component" value="Unassembled WGS sequence"/>
</dbReference>
<gene>
    <name evidence="1" type="ORF">LIER_40290</name>
</gene>
<keyword evidence="2" id="KW-1185">Reference proteome</keyword>
<protein>
    <submittedName>
        <fullName evidence="1">Uncharacterized protein</fullName>
    </submittedName>
</protein>
<evidence type="ECO:0000313" key="1">
    <source>
        <dbReference type="EMBL" id="GAA0166983.1"/>
    </source>
</evidence>
<name>A0AAV3QWH9_LITER</name>
<dbReference type="AlphaFoldDB" id="A0AAV3QWH9"/>
<dbReference type="EMBL" id="BAABME010022954">
    <property type="protein sequence ID" value="GAA0166983.1"/>
    <property type="molecule type" value="Genomic_DNA"/>
</dbReference>
<organism evidence="1 2">
    <name type="scientific">Lithospermum erythrorhizon</name>
    <name type="common">Purple gromwell</name>
    <name type="synonym">Lithospermum officinale var. erythrorhizon</name>
    <dbReference type="NCBI Taxonomy" id="34254"/>
    <lineage>
        <taxon>Eukaryota</taxon>
        <taxon>Viridiplantae</taxon>
        <taxon>Streptophyta</taxon>
        <taxon>Embryophyta</taxon>
        <taxon>Tracheophyta</taxon>
        <taxon>Spermatophyta</taxon>
        <taxon>Magnoliopsida</taxon>
        <taxon>eudicotyledons</taxon>
        <taxon>Gunneridae</taxon>
        <taxon>Pentapetalae</taxon>
        <taxon>asterids</taxon>
        <taxon>lamiids</taxon>
        <taxon>Boraginales</taxon>
        <taxon>Boraginaceae</taxon>
        <taxon>Boraginoideae</taxon>
        <taxon>Lithospermeae</taxon>
        <taxon>Lithospermum</taxon>
    </lineage>
</organism>
<sequence>MYGEDKDPLQYPLVKSLWTSTDPVKGGSEKGQIAVSVAAAVLVDDLVTVPAPPPAIDEMDELRWRCEEAEAGGGEKQSPF</sequence>